<dbReference type="InterPro" id="IPR023476">
    <property type="entry name" value="Pep_tRNA_hydro_II_dom_sf"/>
</dbReference>
<reference evidence="5" key="2">
    <citation type="journal article" date="2024" name="Plant">
        <title>Genomic evolution and insights into agronomic trait innovations of Sesamum species.</title>
        <authorList>
            <person name="Miao H."/>
            <person name="Wang L."/>
            <person name="Qu L."/>
            <person name="Liu H."/>
            <person name="Sun Y."/>
            <person name="Le M."/>
            <person name="Wang Q."/>
            <person name="Wei S."/>
            <person name="Zheng Y."/>
            <person name="Lin W."/>
            <person name="Duan Y."/>
            <person name="Cao H."/>
            <person name="Xiong S."/>
            <person name="Wang X."/>
            <person name="Wei L."/>
            <person name="Li C."/>
            <person name="Ma Q."/>
            <person name="Ju M."/>
            <person name="Zhao R."/>
            <person name="Li G."/>
            <person name="Mu C."/>
            <person name="Tian Q."/>
            <person name="Mei H."/>
            <person name="Zhang T."/>
            <person name="Gao T."/>
            <person name="Zhang H."/>
        </authorList>
    </citation>
    <scope>NUCLEOTIDE SEQUENCE</scope>
    <source>
        <strain evidence="5">G02</strain>
    </source>
</reference>
<comment type="caution">
    <text evidence="5">The sequence shown here is derived from an EMBL/GenBank/DDBJ whole genome shotgun (WGS) entry which is preliminary data.</text>
</comment>
<organism evidence="5">
    <name type="scientific">Sesamum radiatum</name>
    <name type="common">Black benniseed</name>
    <dbReference type="NCBI Taxonomy" id="300843"/>
    <lineage>
        <taxon>Eukaryota</taxon>
        <taxon>Viridiplantae</taxon>
        <taxon>Streptophyta</taxon>
        <taxon>Embryophyta</taxon>
        <taxon>Tracheophyta</taxon>
        <taxon>Spermatophyta</taxon>
        <taxon>Magnoliopsida</taxon>
        <taxon>eudicotyledons</taxon>
        <taxon>Gunneridae</taxon>
        <taxon>Pentapetalae</taxon>
        <taxon>asterids</taxon>
        <taxon>lamiids</taxon>
        <taxon>Lamiales</taxon>
        <taxon>Pedaliaceae</taxon>
        <taxon>Sesamum</taxon>
    </lineage>
</organism>
<evidence type="ECO:0000256" key="3">
    <source>
        <dbReference type="ARBA" id="ARBA00038050"/>
    </source>
</evidence>
<dbReference type="SUPFAM" id="SSF102462">
    <property type="entry name" value="Peptidyl-tRNA hydrolase II"/>
    <property type="match status" value="1"/>
</dbReference>
<dbReference type="Pfam" id="PF01981">
    <property type="entry name" value="PTH2"/>
    <property type="match status" value="1"/>
</dbReference>
<dbReference type="AlphaFoldDB" id="A0AAW2TTZ4"/>
<dbReference type="EMBL" id="JACGWJ010000007">
    <property type="protein sequence ID" value="KAL0407748.1"/>
    <property type="molecule type" value="Genomic_DNA"/>
</dbReference>
<evidence type="ECO:0000256" key="1">
    <source>
        <dbReference type="ARBA" id="ARBA00013260"/>
    </source>
</evidence>
<evidence type="ECO:0000313" key="5">
    <source>
        <dbReference type="EMBL" id="KAL0407748.1"/>
    </source>
</evidence>
<dbReference type="PANTHER" id="PTHR12649:SF11">
    <property type="entry name" value="PEPTIDYL-TRNA HYDROLASE 2, MITOCHONDRIAL"/>
    <property type="match status" value="1"/>
</dbReference>
<dbReference type="EC" id="3.1.1.29" evidence="1"/>
<dbReference type="PANTHER" id="PTHR12649">
    <property type="entry name" value="PEPTIDYL-TRNA HYDROLASE 2"/>
    <property type="match status" value="1"/>
</dbReference>
<accession>A0AAW2TTZ4</accession>
<comment type="catalytic activity">
    <reaction evidence="4">
        <text>an N-acyl-L-alpha-aminoacyl-tRNA + H2O = an N-acyl-L-amino acid + a tRNA + H(+)</text>
        <dbReference type="Rhea" id="RHEA:54448"/>
        <dbReference type="Rhea" id="RHEA-COMP:10123"/>
        <dbReference type="Rhea" id="RHEA-COMP:13883"/>
        <dbReference type="ChEBI" id="CHEBI:15377"/>
        <dbReference type="ChEBI" id="CHEBI:15378"/>
        <dbReference type="ChEBI" id="CHEBI:59874"/>
        <dbReference type="ChEBI" id="CHEBI:78442"/>
        <dbReference type="ChEBI" id="CHEBI:138191"/>
        <dbReference type="EC" id="3.1.1.29"/>
    </reaction>
</comment>
<dbReference type="GO" id="GO:0004045">
    <property type="term" value="F:peptidyl-tRNA hydrolase activity"/>
    <property type="evidence" value="ECO:0007669"/>
    <property type="project" value="UniProtKB-EC"/>
</dbReference>
<keyword evidence="2" id="KW-0378">Hydrolase</keyword>
<comment type="similarity">
    <text evidence="3">Belongs to the PTH2 family.</text>
</comment>
<proteinExistence type="inferred from homology"/>
<reference evidence="5" key="1">
    <citation type="submission" date="2020-06" db="EMBL/GenBank/DDBJ databases">
        <authorList>
            <person name="Li T."/>
            <person name="Hu X."/>
            <person name="Zhang T."/>
            <person name="Song X."/>
            <person name="Zhang H."/>
            <person name="Dai N."/>
            <person name="Sheng W."/>
            <person name="Hou X."/>
            <person name="Wei L."/>
        </authorList>
    </citation>
    <scope>NUCLEOTIDE SEQUENCE</scope>
    <source>
        <strain evidence="5">G02</strain>
        <tissue evidence="5">Leaf</tissue>
    </source>
</reference>
<protein>
    <recommendedName>
        <fullName evidence="1">peptidyl-tRNA hydrolase</fullName>
        <ecNumber evidence="1">3.1.1.29</ecNumber>
    </recommendedName>
</protein>
<dbReference type="InterPro" id="IPR002833">
    <property type="entry name" value="PTH2"/>
</dbReference>
<evidence type="ECO:0000256" key="4">
    <source>
        <dbReference type="ARBA" id="ARBA00048707"/>
    </source>
</evidence>
<gene>
    <name evidence="5" type="ORF">Sradi_1709200</name>
</gene>
<evidence type="ECO:0000256" key="2">
    <source>
        <dbReference type="ARBA" id="ARBA00022801"/>
    </source>
</evidence>
<dbReference type="GO" id="GO:0005739">
    <property type="term" value="C:mitochondrion"/>
    <property type="evidence" value="ECO:0007669"/>
    <property type="project" value="TreeGrafter"/>
</dbReference>
<name>A0AAW2TTZ4_SESRA</name>
<dbReference type="GO" id="GO:0005829">
    <property type="term" value="C:cytosol"/>
    <property type="evidence" value="ECO:0007669"/>
    <property type="project" value="TreeGrafter"/>
</dbReference>
<dbReference type="Gene3D" id="3.40.1490.10">
    <property type="entry name" value="Bit1"/>
    <property type="match status" value="1"/>
</dbReference>
<sequence>MQPPVASEAMGTLRATKNSCYMQESARNVSRNKLKDAAESIGLPTFTVADAGRTQVSAGSKTVLAIGPGVFFIQSFVISPLSHFPILSASFVLHS</sequence>